<name>A0A1B6EMV6_9HEMI</name>
<accession>A0A1B6EMV6</accession>
<feature type="non-terminal residue" evidence="1">
    <location>
        <position position="1"/>
    </location>
</feature>
<gene>
    <name evidence="1" type="ORF">g.46842</name>
</gene>
<feature type="non-terminal residue" evidence="1">
    <location>
        <position position="125"/>
    </location>
</feature>
<dbReference type="AlphaFoldDB" id="A0A1B6EMV6"/>
<organism evidence="1">
    <name type="scientific">Cuerna arida</name>
    <dbReference type="NCBI Taxonomy" id="1464854"/>
    <lineage>
        <taxon>Eukaryota</taxon>
        <taxon>Metazoa</taxon>
        <taxon>Ecdysozoa</taxon>
        <taxon>Arthropoda</taxon>
        <taxon>Hexapoda</taxon>
        <taxon>Insecta</taxon>
        <taxon>Pterygota</taxon>
        <taxon>Neoptera</taxon>
        <taxon>Paraneoptera</taxon>
        <taxon>Hemiptera</taxon>
        <taxon>Auchenorrhyncha</taxon>
        <taxon>Membracoidea</taxon>
        <taxon>Cicadellidae</taxon>
        <taxon>Cicadellinae</taxon>
        <taxon>Proconiini</taxon>
        <taxon>Cuerna</taxon>
    </lineage>
</organism>
<sequence length="125" mass="14050">NITETSTANLQATNQLSTALDIVNYTPSSIFETTINQIDNIPVTEQNGFTIKENEQTTSTSFEIEESTQMNLFIINNTLFNVNNTDIKETGDSETIINSIDSNQDKYAEILKQTTEYLTENPQTE</sequence>
<reference evidence="1" key="1">
    <citation type="submission" date="2015-11" db="EMBL/GenBank/DDBJ databases">
        <title>De novo transcriptome assembly of four potential Pierce s Disease insect vectors from Arizona vineyards.</title>
        <authorList>
            <person name="Tassone E.E."/>
        </authorList>
    </citation>
    <scope>NUCLEOTIDE SEQUENCE</scope>
</reference>
<protein>
    <submittedName>
        <fullName evidence="1">Uncharacterized protein</fullName>
    </submittedName>
</protein>
<evidence type="ECO:0000313" key="1">
    <source>
        <dbReference type="EMBL" id="JAS39250.1"/>
    </source>
</evidence>
<proteinExistence type="predicted"/>
<dbReference type="EMBL" id="GECZ01030519">
    <property type="protein sequence ID" value="JAS39250.1"/>
    <property type="molecule type" value="Transcribed_RNA"/>
</dbReference>